<dbReference type="InterPro" id="IPR017853">
    <property type="entry name" value="GH"/>
</dbReference>
<evidence type="ECO:0000256" key="5">
    <source>
        <dbReference type="SAM" id="Phobius"/>
    </source>
</evidence>
<dbReference type="InterPro" id="IPR051923">
    <property type="entry name" value="Glycosyl_Hydrolase_39"/>
</dbReference>
<keyword evidence="5" id="KW-0472">Membrane</keyword>
<dbReference type="AlphaFoldDB" id="A0A4Q1SEK7"/>
<proteinExistence type="inferred from homology"/>
<dbReference type="Pfam" id="PF01229">
    <property type="entry name" value="Glyco_hydro_39"/>
    <property type="match status" value="2"/>
</dbReference>
<feature type="domain" description="Fibronectin type-III" evidence="6">
    <location>
        <begin position="43"/>
        <end position="143"/>
    </location>
</feature>
<feature type="active site" description="Proton donor" evidence="4">
    <location>
        <position position="332"/>
    </location>
</feature>
<dbReference type="PROSITE" id="PS01027">
    <property type="entry name" value="GLYCOSYL_HYDROL_F39"/>
    <property type="match status" value="1"/>
</dbReference>
<keyword evidence="3" id="KW-0326">Glycosidase</keyword>
<protein>
    <recommendedName>
        <fullName evidence="6">Fibronectin type-III domain-containing protein</fullName>
    </recommendedName>
</protein>
<dbReference type="InterPro" id="IPR003961">
    <property type="entry name" value="FN3_dom"/>
</dbReference>
<dbReference type="EMBL" id="SDMK01000002">
    <property type="protein sequence ID" value="RXS95563.1"/>
    <property type="molecule type" value="Genomic_DNA"/>
</dbReference>
<dbReference type="SUPFAM" id="SSF49265">
    <property type="entry name" value="Fibronectin type III"/>
    <property type="match status" value="1"/>
</dbReference>
<dbReference type="OrthoDB" id="143943at2"/>
<dbReference type="InterPro" id="IPR013783">
    <property type="entry name" value="Ig-like_fold"/>
</dbReference>
<dbReference type="InterPro" id="IPR000514">
    <property type="entry name" value="Glyco_hydro_39"/>
</dbReference>
<dbReference type="Proteomes" id="UP000290253">
    <property type="component" value="Unassembled WGS sequence"/>
</dbReference>
<dbReference type="PRINTS" id="PR00745">
    <property type="entry name" value="GLHYDRLASE39"/>
</dbReference>
<gene>
    <name evidence="7" type="ORF">ESZ00_13430</name>
</gene>
<feature type="transmembrane region" description="Helical" evidence="5">
    <location>
        <begin position="7"/>
        <end position="30"/>
    </location>
</feature>
<dbReference type="Gene3D" id="3.20.20.80">
    <property type="entry name" value="Glycosidases"/>
    <property type="match status" value="1"/>
</dbReference>
<dbReference type="Gene3D" id="2.60.40.1500">
    <property type="entry name" value="Glycosyl hydrolase domain, family 39"/>
    <property type="match status" value="1"/>
</dbReference>
<dbReference type="RefSeq" id="WP_129208760.1">
    <property type="nucleotide sequence ID" value="NZ_BMGU01000004.1"/>
</dbReference>
<dbReference type="PANTHER" id="PTHR12631">
    <property type="entry name" value="ALPHA-L-IDURONIDASE"/>
    <property type="match status" value="1"/>
</dbReference>
<keyword evidence="5" id="KW-0812">Transmembrane</keyword>
<evidence type="ECO:0000313" key="7">
    <source>
        <dbReference type="EMBL" id="RXS95563.1"/>
    </source>
</evidence>
<keyword evidence="5" id="KW-1133">Transmembrane helix</keyword>
<evidence type="ECO:0000256" key="3">
    <source>
        <dbReference type="ARBA" id="ARBA00023295"/>
    </source>
</evidence>
<dbReference type="SUPFAM" id="SSF51011">
    <property type="entry name" value="Glycosyl hydrolase domain"/>
    <property type="match status" value="1"/>
</dbReference>
<sequence length="661" mass="72707">MGQWWRRVFWALLIVAGAAVLVLGVAYLWIRYLPPPSLPQSKILAPVNGVAADAGRGQITVTWTPVENAIGYQVQRSTHAHGPFALVSSAYGAAPVFLQNLLERAYPGEPFGRLPRPPFVDTDIRPGTTYYYRVRANDGSAWSPAGATASATAQGIRGAEPVVHIDVDAAQDAGVFAHKWETAFGSEHLSYMLKGDINKHMPNAGAGLRAGNKLAHETLGMRYVRAHGILMDDPSVYTEDAQGHARYNWSKVDQLYDMVRADGMRPFVELTFMPRALAEHPGATTVFTYKGISSPPSDYAKWQALVAALAQHLIDRYGREEVETWPFEVWNEPDLKITPNFWSGTMDEYFHLYDYAAAGIKSVDPHLKIGGPVVAFTTYQEPFLRHITTEDYATGGNHVPFDFLDMHNYYLPVSDYRPLLRRYGLGDVPVYFTEWGVSAEYGDAVNDTAYSAAVTVHGLLDSLEQVTLISCWTASDYFEESGNPKALFHGGFGMIGLDGLRKARYWALYELHRMGTEHVAMTGSGDGYGGLVQGVATRDGGAITVLLANATEEHAKSMGAPSLDRHVVLTVKGLAPGQTYTVEHDRIDNTHSNVHGAWLSMGSPKWPDAAEMRVLHQRDALQTLVPNAQIAADAQGEAVIEFDLPMPAVSFVRWTPDRAAR</sequence>
<dbReference type="GO" id="GO:0004553">
    <property type="term" value="F:hydrolase activity, hydrolyzing O-glycosyl compounds"/>
    <property type="evidence" value="ECO:0007669"/>
    <property type="project" value="InterPro"/>
</dbReference>
<dbReference type="Gene3D" id="2.60.40.10">
    <property type="entry name" value="Immunoglobulins"/>
    <property type="match status" value="1"/>
</dbReference>
<dbReference type="SMART" id="SM00060">
    <property type="entry name" value="FN3"/>
    <property type="match status" value="1"/>
</dbReference>
<reference evidence="7 8" key="1">
    <citation type="journal article" date="2016" name="Int. J. Syst. Evol. Microbiol.">
        <title>Acidipila dinghuensis sp. nov., an acidobacterium isolated from forest soil.</title>
        <authorList>
            <person name="Jiang Y.W."/>
            <person name="Wang J."/>
            <person name="Chen M.H."/>
            <person name="Lv Y.Y."/>
            <person name="Qiu L.H."/>
        </authorList>
    </citation>
    <scope>NUCLEOTIDE SEQUENCE [LARGE SCALE GENOMIC DNA]</scope>
    <source>
        <strain evidence="7 8">DHOF10</strain>
    </source>
</reference>
<keyword evidence="8" id="KW-1185">Reference proteome</keyword>
<comment type="similarity">
    <text evidence="1">Belongs to the glycosyl hydrolase 39 family.</text>
</comment>
<evidence type="ECO:0000313" key="8">
    <source>
        <dbReference type="Proteomes" id="UP000290253"/>
    </source>
</evidence>
<comment type="caution">
    <text evidence="7">The sequence shown here is derived from an EMBL/GenBank/DDBJ whole genome shotgun (WGS) entry which is preliminary data.</text>
</comment>
<dbReference type="InterPro" id="IPR049166">
    <property type="entry name" value="GH39_cat"/>
</dbReference>
<dbReference type="CDD" id="cd00063">
    <property type="entry name" value="FN3"/>
    <property type="match status" value="1"/>
</dbReference>
<dbReference type="GO" id="GO:0005975">
    <property type="term" value="P:carbohydrate metabolic process"/>
    <property type="evidence" value="ECO:0007669"/>
    <property type="project" value="InterPro"/>
</dbReference>
<keyword evidence="2" id="KW-0378">Hydrolase</keyword>
<accession>A0A4Q1SEK7</accession>
<name>A0A4Q1SEK7_9BACT</name>
<dbReference type="PANTHER" id="PTHR12631:SF10">
    <property type="entry name" value="BETA-XYLOSIDASE-LIKE PROTEIN-RELATED"/>
    <property type="match status" value="1"/>
</dbReference>
<evidence type="ECO:0000256" key="1">
    <source>
        <dbReference type="ARBA" id="ARBA00008875"/>
    </source>
</evidence>
<dbReference type="SUPFAM" id="SSF51445">
    <property type="entry name" value="(Trans)glycosidases"/>
    <property type="match status" value="1"/>
</dbReference>
<evidence type="ECO:0000256" key="4">
    <source>
        <dbReference type="PIRSR" id="PIRSR600514-1"/>
    </source>
</evidence>
<evidence type="ECO:0000256" key="2">
    <source>
        <dbReference type="ARBA" id="ARBA00022801"/>
    </source>
</evidence>
<organism evidence="7 8">
    <name type="scientific">Silvibacterium dinghuense</name>
    <dbReference type="NCBI Taxonomy" id="1560006"/>
    <lineage>
        <taxon>Bacteria</taxon>
        <taxon>Pseudomonadati</taxon>
        <taxon>Acidobacteriota</taxon>
        <taxon>Terriglobia</taxon>
        <taxon>Terriglobales</taxon>
        <taxon>Acidobacteriaceae</taxon>
        <taxon>Silvibacterium</taxon>
    </lineage>
</organism>
<dbReference type="InterPro" id="IPR036116">
    <property type="entry name" value="FN3_sf"/>
</dbReference>
<evidence type="ECO:0000259" key="6">
    <source>
        <dbReference type="SMART" id="SM00060"/>
    </source>
</evidence>
<dbReference type="InterPro" id="IPR049165">
    <property type="entry name" value="GH39_as"/>
</dbReference>